<dbReference type="GO" id="GO:0005576">
    <property type="term" value="C:extracellular region"/>
    <property type="evidence" value="ECO:0007669"/>
    <property type="project" value="UniProtKB-SubCell"/>
</dbReference>
<dbReference type="AlphaFoldDB" id="A0A329S222"/>
<accession>A0A329S222</accession>
<feature type="domain" description="Crinkler effector protein N-terminal" evidence="4">
    <location>
        <begin position="2"/>
        <end position="53"/>
    </location>
</feature>
<dbReference type="InterPro" id="IPR045379">
    <property type="entry name" value="Crinkler_N"/>
</dbReference>
<comment type="caution">
    <text evidence="10">The sequence shown here is derived from an EMBL/GenBank/DDBJ whole genome shotgun (WGS) entry which is preliminary data.</text>
</comment>
<dbReference type="GO" id="GO:0043657">
    <property type="term" value="C:host cell"/>
    <property type="evidence" value="ECO:0007669"/>
    <property type="project" value="UniProtKB-SubCell"/>
</dbReference>
<evidence type="ECO:0000256" key="2">
    <source>
        <dbReference type="ARBA" id="ARBA00004613"/>
    </source>
</evidence>
<dbReference type="EMBL" id="RCML01000995">
    <property type="protein sequence ID" value="KAG2966668.1"/>
    <property type="molecule type" value="Genomic_DNA"/>
</dbReference>
<reference evidence="5" key="2">
    <citation type="submission" date="2018-10" db="EMBL/GenBank/DDBJ databases">
        <title>Effector identification in a new, highly contiguous assembly of the strawberry crown rot pathogen Phytophthora cactorum.</title>
        <authorList>
            <person name="Armitage A.D."/>
            <person name="Nellist C.F."/>
            <person name="Bates H."/>
            <person name="Vickerstaff R.J."/>
            <person name="Harrison R.J."/>
        </authorList>
    </citation>
    <scope>NUCLEOTIDE SEQUENCE</scope>
    <source>
        <strain evidence="5">15-7</strain>
        <strain evidence="6">4032</strain>
        <strain evidence="7">4040</strain>
        <strain evidence="8">P415</strain>
        <strain evidence="9">P421</strain>
    </source>
</reference>
<evidence type="ECO:0000313" key="8">
    <source>
        <dbReference type="EMBL" id="KAG2966668.1"/>
    </source>
</evidence>
<dbReference type="Proteomes" id="UP000251314">
    <property type="component" value="Unassembled WGS sequence"/>
</dbReference>
<evidence type="ECO:0000256" key="3">
    <source>
        <dbReference type="ARBA" id="ARBA00022525"/>
    </source>
</evidence>
<name>A0A329S222_9STRA</name>
<evidence type="ECO:0000313" key="7">
    <source>
        <dbReference type="EMBL" id="KAG2931217.1"/>
    </source>
</evidence>
<dbReference type="Proteomes" id="UP000697107">
    <property type="component" value="Unassembled WGS sequence"/>
</dbReference>
<evidence type="ECO:0000313" key="9">
    <source>
        <dbReference type="EMBL" id="KAG3210698.1"/>
    </source>
</evidence>
<dbReference type="Proteomes" id="UP000735874">
    <property type="component" value="Unassembled WGS sequence"/>
</dbReference>
<gene>
    <name evidence="10" type="ORF">PC110_g12737</name>
    <name evidence="5" type="ORF">PC113_g7519</name>
    <name evidence="6" type="ORF">PC115_g12223</name>
    <name evidence="7" type="ORF">PC117_g13530</name>
    <name evidence="8" type="ORF">PC118_g19033</name>
    <name evidence="9" type="ORF">PC129_g18303</name>
</gene>
<sequence>MIKLVCAIVGEAGSAFSVRVDESDPVHDLKEAIKKKNDDFKCPARELQLFLAKEDGA</sequence>
<dbReference type="VEuPathDB" id="FungiDB:PC110_g12737"/>
<evidence type="ECO:0000313" key="10">
    <source>
        <dbReference type="EMBL" id="RAW30913.1"/>
    </source>
</evidence>
<evidence type="ECO:0000259" key="4">
    <source>
        <dbReference type="Pfam" id="PF20147"/>
    </source>
</evidence>
<keyword evidence="3" id="KW-0964">Secreted</keyword>
<dbReference type="EMBL" id="RCMI01000403">
    <property type="protein sequence ID" value="KAG2912775.1"/>
    <property type="molecule type" value="Genomic_DNA"/>
</dbReference>
<dbReference type="Pfam" id="PF20147">
    <property type="entry name" value="Crinkler"/>
    <property type="match status" value="1"/>
</dbReference>
<dbReference type="OrthoDB" id="95305at2759"/>
<protein>
    <recommendedName>
        <fullName evidence="4">Crinkler effector protein N-terminal domain-containing protein</fullName>
    </recommendedName>
</protein>
<dbReference type="EMBL" id="RCMV01001053">
    <property type="protein sequence ID" value="KAG3210698.1"/>
    <property type="molecule type" value="Genomic_DNA"/>
</dbReference>
<keyword evidence="11" id="KW-1185">Reference proteome</keyword>
<dbReference type="Proteomes" id="UP000760860">
    <property type="component" value="Unassembled WGS sequence"/>
</dbReference>
<dbReference type="Proteomes" id="UP000774804">
    <property type="component" value="Unassembled WGS sequence"/>
</dbReference>
<dbReference type="EMBL" id="MJFZ01000346">
    <property type="protein sequence ID" value="RAW30913.1"/>
    <property type="molecule type" value="Genomic_DNA"/>
</dbReference>
<evidence type="ECO:0000313" key="6">
    <source>
        <dbReference type="EMBL" id="KAG2912775.1"/>
    </source>
</evidence>
<comment type="subcellular location">
    <subcellularLocation>
        <location evidence="1">Host cell</location>
    </subcellularLocation>
    <subcellularLocation>
        <location evidence="2">Secreted</location>
    </subcellularLocation>
</comment>
<reference evidence="10 11" key="1">
    <citation type="submission" date="2018-01" db="EMBL/GenBank/DDBJ databases">
        <title>Draft genome of the strawberry crown rot pathogen Phytophthora cactorum.</title>
        <authorList>
            <person name="Armitage A.D."/>
            <person name="Lysoe E."/>
            <person name="Nellist C.F."/>
            <person name="Harrison R.J."/>
            <person name="Brurberg M.B."/>
        </authorList>
    </citation>
    <scope>NUCLEOTIDE SEQUENCE [LARGE SCALE GENOMIC DNA]</scope>
    <source>
        <strain evidence="10 11">10300</strain>
    </source>
</reference>
<dbReference type="EMBL" id="RCMG01000166">
    <property type="protein sequence ID" value="KAG2861039.1"/>
    <property type="molecule type" value="Genomic_DNA"/>
</dbReference>
<dbReference type="EMBL" id="RCMK01000398">
    <property type="protein sequence ID" value="KAG2931217.1"/>
    <property type="molecule type" value="Genomic_DNA"/>
</dbReference>
<dbReference type="Proteomes" id="UP000736787">
    <property type="component" value="Unassembled WGS sequence"/>
</dbReference>
<evidence type="ECO:0000313" key="5">
    <source>
        <dbReference type="EMBL" id="KAG2861039.1"/>
    </source>
</evidence>
<proteinExistence type="predicted"/>
<evidence type="ECO:0000256" key="1">
    <source>
        <dbReference type="ARBA" id="ARBA00004340"/>
    </source>
</evidence>
<organism evidence="10 11">
    <name type="scientific">Phytophthora cactorum</name>
    <dbReference type="NCBI Taxonomy" id="29920"/>
    <lineage>
        <taxon>Eukaryota</taxon>
        <taxon>Sar</taxon>
        <taxon>Stramenopiles</taxon>
        <taxon>Oomycota</taxon>
        <taxon>Peronosporomycetes</taxon>
        <taxon>Peronosporales</taxon>
        <taxon>Peronosporaceae</taxon>
        <taxon>Phytophthora</taxon>
    </lineage>
</organism>
<evidence type="ECO:0000313" key="11">
    <source>
        <dbReference type="Proteomes" id="UP000251314"/>
    </source>
</evidence>